<dbReference type="CDD" id="cd23995">
    <property type="entry name" value="Seipin_BSCL2_like"/>
    <property type="match status" value="1"/>
</dbReference>
<dbReference type="Proteomes" id="UP001314263">
    <property type="component" value="Unassembled WGS sequence"/>
</dbReference>
<dbReference type="GO" id="GO:0006629">
    <property type="term" value="P:lipid metabolic process"/>
    <property type="evidence" value="ECO:0007669"/>
    <property type="project" value="UniProtKB-KW"/>
</dbReference>
<evidence type="ECO:0008006" key="11">
    <source>
        <dbReference type="Google" id="ProtNLM"/>
    </source>
</evidence>
<keyword evidence="6 8" id="KW-0472">Membrane</keyword>
<keyword evidence="5" id="KW-0443">Lipid metabolism</keyword>
<keyword evidence="2 8" id="KW-0812">Transmembrane</keyword>
<dbReference type="Pfam" id="PF06775">
    <property type="entry name" value="Seipin"/>
    <property type="match status" value="1"/>
</dbReference>
<evidence type="ECO:0000256" key="5">
    <source>
        <dbReference type="ARBA" id="ARBA00023098"/>
    </source>
</evidence>
<protein>
    <recommendedName>
        <fullName evidence="11">Seipin</fullName>
    </recommendedName>
</protein>
<dbReference type="GO" id="GO:0140042">
    <property type="term" value="P:lipid droplet formation"/>
    <property type="evidence" value="ECO:0007669"/>
    <property type="project" value="UniProtKB-ARBA"/>
</dbReference>
<evidence type="ECO:0000313" key="9">
    <source>
        <dbReference type="EMBL" id="CAK0784968.1"/>
    </source>
</evidence>
<organism evidence="9 10">
    <name type="scientific">Coccomyxa viridis</name>
    <dbReference type="NCBI Taxonomy" id="1274662"/>
    <lineage>
        <taxon>Eukaryota</taxon>
        <taxon>Viridiplantae</taxon>
        <taxon>Chlorophyta</taxon>
        <taxon>core chlorophytes</taxon>
        <taxon>Trebouxiophyceae</taxon>
        <taxon>Trebouxiophyceae incertae sedis</taxon>
        <taxon>Coccomyxaceae</taxon>
        <taxon>Coccomyxa</taxon>
    </lineage>
</organism>
<gene>
    <name evidence="9" type="ORF">CVIRNUC_008173</name>
</gene>
<keyword evidence="10" id="KW-1185">Reference proteome</keyword>
<feature type="compositionally biased region" description="Acidic residues" evidence="7">
    <location>
        <begin position="322"/>
        <end position="332"/>
    </location>
</feature>
<accession>A0AAV1IC83</accession>
<name>A0AAV1IC83_9CHLO</name>
<feature type="transmembrane region" description="Helical" evidence="8">
    <location>
        <begin position="71"/>
        <end position="99"/>
    </location>
</feature>
<evidence type="ECO:0000256" key="3">
    <source>
        <dbReference type="ARBA" id="ARBA00022824"/>
    </source>
</evidence>
<evidence type="ECO:0000256" key="2">
    <source>
        <dbReference type="ARBA" id="ARBA00022692"/>
    </source>
</evidence>
<keyword evidence="4 8" id="KW-1133">Transmembrane helix</keyword>
<evidence type="ECO:0000256" key="6">
    <source>
        <dbReference type="ARBA" id="ARBA00023136"/>
    </source>
</evidence>
<dbReference type="InterPro" id="IPR009617">
    <property type="entry name" value="Seipin"/>
</dbReference>
<keyword evidence="3" id="KW-0256">Endoplasmic reticulum</keyword>
<dbReference type="PANTHER" id="PTHR21212">
    <property type="entry name" value="BERNARDINELLI-SEIP CONGENITAL LIPODYSTROPHY 2 HOMOLOG BSCL2 PROTEIN"/>
    <property type="match status" value="1"/>
</dbReference>
<feature type="region of interest" description="Disordered" evidence="7">
    <location>
        <begin position="320"/>
        <end position="398"/>
    </location>
</feature>
<feature type="transmembrane region" description="Helical" evidence="8">
    <location>
        <begin position="277"/>
        <end position="303"/>
    </location>
</feature>
<comment type="caution">
    <text evidence="9">The sequence shown here is derived from an EMBL/GenBank/DDBJ whole genome shotgun (WGS) entry which is preliminary data.</text>
</comment>
<evidence type="ECO:0000256" key="8">
    <source>
        <dbReference type="SAM" id="Phobius"/>
    </source>
</evidence>
<comment type="subcellular location">
    <subcellularLocation>
        <location evidence="1">Endoplasmic reticulum membrane</location>
        <topology evidence="1">Multi-pass membrane protein</topology>
    </subcellularLocation>
</comment>
<evidence type="ECO:0000256" key="4">
    <source>
        <dbReference type="ARBA" id="ARBA00022989"/>
    </source>
</evidence>
<reference evidence="9 10" key="1">
    <citation type="submission" date="2023-10" db="EMBL/GenBank/DDBJ databases">
        <authorList>
            <person name="Maclean D."/>
            <person name="Macfadyen A."/>
        </authorList>
    </citation>
    <scope>NUCLEOTIDE SEQUENCE [LARGE SCALE GENOMIC DNA]</scope>
</reference>
<sequence>MSVTEHHSALSDLLKPKGSRGSRVAASEAAKGIPADDSASYKVELYSRPQKEGSLSAFAVKLWAVMKKAAFFGAILGCLVMFACGAGLCCFLLMTYWLAPAQASFQRELFFDYTQTEAVATAQLCPAVSTQGVVRVLKPGQQANIWLELVMPEENGDVFQVAAALLTQSGRTIDSTSKPCLVPRRSQILQYARMLLRLPLVLIGWDKEQQVVKLPLFKRFRERADMPFCIFKAALQAHARGGEWPRLYSAIAHVDLDLGLIGRALYWVRPSGWTRRIMWGVSLTAMTGSCFTMGVLWLLYALIRPMDLKSKNTTKDMKLGLSDEEVSSEEGASDLATGDLDSQSEKDGVESADGGSAIMSPLNETTLKRWDQNSVSQQSGSSDGYLADHPYINGKKLN</sequence>
<dbReference type="GO" id="GO:0005789">
    <property type="term" value="C:endoplasmic reticulum membrane"/>
    <property type="evidence" value="ECO:0007669"/>
    <property type="project" value="UniProtKB-SubCell"/>
</dbReference>
<evidence type="ECO:0000313" key="10">
    <source>
        <dbReference type="Proteomes" id="UP001314263"/>
    </source>
</evidence>
<dbReference type="EMBL" id="CAUYUE010000011">
    <property type="protein sequence ID" value="CAK0784968.1"/>
    <property type="molecule type" value="Genomic_DNA"/>
</dbReference>
<dbReference type="AlphaFoldDB" id="A0AAV1IC83"/>
<evidence type="ECO:0000256" key="1">
    <source>
        <dbReference type="ARBA" id="ARBA00004477"/>
    </source>
</evidence>
<evidence type="ECO:0000256" key="7">
    <source>
        <dbReference type="SAM" id="MobiDB-lite"/>
    </source>
</evidence>
<proteinExistence type="predicted"/>
<feature type="compositionally biased region" description="Polar residues" evidence="7">
    <location>
        <begin position="372"/>
        <end position="382"/>
    </location>
</feature>
<dbReference type="PANTHER" id="PTHR21212:SF0">
    <property type="entry name" value="SEIPIN"/>
    <property type="match status" value="1"/>
</dbReference>